<accession>A0A9P5ZMI9</accession>
<dbReference type="OrthoDB" id="3257768at2759"/>
<protein>
    <submittedName>
        <fullName evidence="1">Uncharacterized protein</fullName>
    </submittedName>
</protein>
<dbReference type="AlphaFoldDB" id="A0A9P5ZMI9"/>
<organism evidence="1 2">
    <name type="scientific">Pleurotus eryngii</name>
    <name type="common">Boletus of the steppes</name>
    <dbReference type="NCBI Taxonomy" id="5323"/>
    <lineage>
        <taxon>Eukaryota</taxon>
        <taxon>Fungi</taxon>
        <taxon>Dikarya</taxon>
        <taxon>Basidiomycota</taxon>
        <taxon>Agaricomycotina</taxon>
        <taxon>Agaricomycetes</taxon>
        <taxon>Agaricomycetidae</taxon>
        <taxon>Agaricales</taxon>
        <taxon>Pleurotineae</taxon>
        <taxon>Pleurotaceae</taxon>
        <taxon>Pleurotus</taxon>
    </lineage>
</organism>
<reference evidence="1" key="1">
    <citation type="submission" date="2020-11" db="EMBL/GenBank/DDBJ databases">
        <authorList>
            <consortium name="DOE Joint Genome Institute"/>
            <person name="Ahrendt S."/>
            <person name="Riley R."/>
            <person name="Andreopoulos W."/>
            <person name="Labutti K."/>
            <person name="Pangilinan J."/>
            <person name="Ruiz-Duenas F.J."/>
            <person name="Barrasa J.M."/>
            <person name="Sanchez-Garcia M."/>
            <person name="Camarero S."/>
            <person name="Miyauchi S."/>
            <person name="Serrano A."/>
            <person name="Linde D."/>
            <person name="Babiker R."/>
            <person name="Drula E."/>
            <person name="Ayuso-Fernandez I."/>
            <person name="Pacheco R."/>
            <person name="Padilla G."/>
            <person name="Ferreira P."/>
            <person name="Barriuso J."/>
            <person name="Kellner H."/>
            <person name="Castanera R."/>
            <person name="Alfaro M."/>
            <person name="Ramirez L."/>
            <person name="Pisabarro A.G."/>
            <person name="Kuo A."/>
            <person name="Tritt A."/>
            <person name="Lipzen A."/>
            <person name="He G."/>
            <person name="Yan M."/>
            <person name="Ng V."/>
            <person name="Cullen D."/>
            <person name="Martin F."/>
            <person name="Rosso M.-N."/>
            <person name="Henrissat B."/>
            <person name="Hibbett D."/>
            <person name="Martinez A.T."/>
            <person name="Grigoriev I.V."/>
        </authorList>
    </citation>
    <scope>NUCLEOTIDE SEQUENCE</scope>
    <source>
        <strain evidence="1">ATCC 90797</strain>
    </source>
</reference>
<dbReference type="EMBL" id="MU154710">
    <property type="protein sequence ID" value="KAF9488521.1"/>
    <property type="molecule type" value="Genomic_DNA"/>
</dbReference>
<keyword evidence="2" id="KW-1185">Reference proteome</keyword>
<name>A0A9P5ZMI9_PLEER</name>
<sequence length="68" mass="7411">ISASMLISQGLDLQEQIAQLQVDIQALGSAATDHQCTLVLEHQNRLLCQISTCQAVQDLYMPGIMAIQ</sequence>
<feature type="non-terminal residue" evidence="1">
    <location>
        <position position="68"/>
    </location>
</feature>
<comment type="caution">
    <text evidence="1">The sequence shown here is derived from an EMBL/GenBank/DDBJ whole genome shotgun (WGS) entry which is preliminary data.</text>
</comment>
<feature type="non-terminal residue" evidence="1">
    <location>
        <position position="1"/>
    </location>
</feature>
<evidence type="ECO:0000313" key="1">
    <source>
        <dbReference type="EMBL" id="KAF9488521.1"/>
    </source>
</evidence>
<evidence type="ECO:0000313" key="2">
    <source>
        <dbReference type="Proteomes" id="UP000807025"/>
    </source>
</evidence>
<proteinExistence type="predicted"/>
<gene>
    <name evidence="1" type="ORF">BDN71DRAFT_1353964</name>
</gene>
<dbReference type="Proteomes" id="UP000807025">
    <property type="component" value="Unassembled WGS sequence"/>
</dbReference>